<organism evidence="1">
    <name type="scientific">candidate division CPR1 bacterium ADurb.Bin160</name>
    <dbReference type="NCBI Taxonomy" id="1852826"/>
    <lineage>
        <taxon>Bacteria</taxon>
        <taxon>candidate division CPR1</taxon>
    </lineage>
</organism>
<reference evidence="1" key="1">
    <citation type="submission" date="2017-02" db="EMBL/GenBank/DDBJ databases">
        <title>Delving into the versatile metabolic prowess of the omnipresent phylum Bacteroidetes.</title>
        <authorList>
            <person name="Nobu M.K."/>
            <person name="Mei R."/>
            <person name="Narihiro T."/>
            <person name="Kuroda K."/>
            <person name="Liu W.-T."/>
        </authorList>
    </citation>
    <scope>NUCLEOTIDE SEQUENCE</scope>
    <source>
        <strain evidence="1">ADurb.Bin160</strain>
    </source>
</reference>
<dbReference type="EMBL" id="MWDB01000007">
    <property type="protein sequence ID" value="OQB42030.1"/>
    <property type="molecule type" value="Genomic_DNA"/>
</dbReference>
<accession>A0A1V5ZP12</accession>
<evidence type="ECO:0000313" key="1">
    <source>
        <dbReference type="EMBL" id="OQB42030.1"/>
    </source>
</evidence>
<dbReference type="AlphaFoldDB" id="A0A1V5ZP12"/>
<sequence>MYIAVVCPICARVWGHRIGQELSESKFWCCGNLAAEEFEFFSEKFDLPPLLWRNNPKTYHIELYQWHIRHSTD</sequence>
<comment type="caution">
    <text evidence="1">The sequence shown here is derived from an EMBL/GenBank/DDBJ whole genome shotgun (WGS) entry which is preliminary data.</text>
</comment>
<dbReference type="Proteomes" id="UP000485621">
    <property type="component" value="Unassembled WGS sequence"/>
</dbReference>
<protein>
    <submittedName>
        <fullName evidence="1">Uncharacterized protein</fullName>
    </submittedName>
</protein>
<name>A0A1V5ZP12_9BACT</name>
<gene>
    <name evidence="1" type="ORF">BWY04_00516</name>
</gene>
<proteinExistence type="predicted"/>